<evidence type="ECO:0000313" key="2">
    <source>
        <dbReference type="Proteomes" id="UP000581206"/>
    </source>
</evidence>
<name>A0A7X6KTY7_9CELL</name>
<dbReference type="AlphaFoldDB" id="A0A7X6KTY7"/>
<proteinExistence type="predicted"/>
<dbReference type="Pfam" id="PF18143">
    <property type="entry name" value="HAD_SAK_2"/>
    <property type="match status" value="1"/>
</dbReference>
<protein>
    <submittedName>
        <fullName evidence="1">Uncharacterized protein</fullName>
    </submittedName>
</protein>
<dbReference type="Proteomes" id="UP000581206">
    <property type="component" value="Unassembled WGS sequence"/>
</dbReference>
<dbReference type="RefSeq" id="WP_203767697.1">
    <property type="nucleotide sequence ID" value="NZ_BONL01000027.1"/>
</dbReference>
<keyword evidence="2" id="KW-1185">Reference proteome</keyword>
<gene>
    <name evidence="1" type="ORF">HGA03_06180</name>
</gene>
<dbReference type="EMBL" id="JAAXOX010000002">
    <property type="protein sequence ID" value="NKY22251.1"/>
    <property type="molecule type" value="Genomic_DNA"/>
</dbReference>
<accession>A0A7X6KTY7</accession>
<sequence>MKHAARSTWFLDVDGVLGVEDPDPRVHARHRLRAGGWPVDVWVDPDVPRRIDELVDQYDVRLVWLTTWSWDAVDELAPRLSLDPRAEVLPQPEMGSLARRPGESSPWWKHELARRFVATETPTALVWTDDDLDASVRAACEHEWSFRQFLLAPDARIGLRRST</sequence>
<comment type="caution">
    <text evidence="1">The sequence shown here is derived from an EMBL/GenBank/DDBJ whole genome shotgun (WGS) entry which is preliminary data.</text>
</comment>
<organism evidence="1 2">
    <name type="scientific">Cellulomonas denverensis</name>
    <dbReference type="NCBI Taxonomy" id="264297"/>
    <lineage>
        <taxon>Bacteria</taxon>
        <taxon>Bacillati</taxon>
        <taxon>Actinomycetota</taxon>
        <taxon>Actinomycetes</taxon>
        <taxon>Micrococcales</taxon>
        <taxon>Cellulomonadaceae</taxon>
        <taxon>Cellulomonas</taxon>
    </lineage>
</organism>
<evidence type="ECO:0000313" key="1">
    <source>
        <dbReference type="EMBL" id="NKY22251.1"/>
    </source>
</evidence>
<reference evidence="1 2" key="1">
    <citation type="submission" date="2020-04" db="EMBL/GenBank/DDBJ databases">
        <title>MicrobeNet Type strains.</title>
        <authorList>
            <person name="Nicholson A.C."/>
        </authorList>
    </citation>
    <scope>NUCLEOTIDE SEQUENCE [LARGE SCALE GENOMIC DNA]</scope>
    <source>
        <strain evidence="1 2">ATCC BAA-788</strain>
    </source>
</reference>